<sequence length="282" mass="31496">MSSSFPFKRVSQADPADARQHRSDAPDALPIADAGAVCKGRLSGWAFQIGWSTRCRSLGCWVAVFIGVAACVSGAVWGQDSADIAKPSPLAISSLPTPPADLGTLIEQGAVTFESGDRDQSLESANGPRVSAETRYRIEYHFRSNAKWDLRGGQLTVRIQFRDIRWGVHHVIWFRRLPETDSFWDNPLVQHEFDHVRISSDPRFRDSFRKRLRANSVVLQDVSSSQRVDDAMVDKIVEQTAKDVFESLSELVAIRYAELDRVTRHGRLPLPSDHGLFDPVSP</sequence>
<evidence type="ECO:0000313" key="2">
    <source>
        <dbReference type="EMBL" id="QDT03371.1"/>
    </source>
</evidence>
<organism evidence="2 3">
    <name type="scientific">Rubripirellula lacrimiformis</name>
    <dbReference type="NCBI Taxonomy" id="1930273"/>
    <lineage>
        <taxon>Bacteria</taxon>
        <taxon>Pseudomonadati</taxon>
        <taxon>Planctomycetota</taxon>
        <taxon>Planctomycetia</taxon>
        <taxon>Pirellulales</taxon>
        <taxon>Pirellulaceae</taxon>
        <taxon>Rubripirellula</taxon>
    </lineage>
</organism>
<evidence type="ECO:0008006" key="4">
    <source>
        <dbReference type="Google" id="ProtNLM"/>
    </source>
</evidence>
<dbReference type="EMBL" id="CP036525">
    <property type="protein sequence ID" value="QDT03371.1"/>
    <property type="molecule type" value="Genomic_DNA"/>
</dbReference>
<dbReference type="KEGG" id="rlc:K227x_17530"/>
<evidence type="ECO:0000256" key="1">
    <source>
        <dbReference type="SAM" id="MobiDB-lite"/>
    </source>
</evidence>
<accession>A0A517N8B3</accession>
<keyword evidence="3" id="KW-1185">Reference proteome</keyword>
<dbReference type="Proteomes" id="UP000318538">
    <property type="component" value="Chromosome"/>
</dbReference>
<protein>
    <recommendedName>
        <fullName evidence="4">DUF922 domain-containing protein</fullName>
    </recommendedName>
</protein>
<feature type="region of interest" description="Disordered" evidence="1">
    <location>
        <begin position="1"/>
        <end position="26"/>
    </location>
</feature>
<dbReference type="AlphaFoldDB" id="A0A517N8B3"/>
<proteinExistence type="predicted"/>
<evidence type="ECO:0000313" key="3">
    <source>
        <dbReference type="Proteomes" id="UP000318538"/>
    </source>
</evidence>
<feature type="compositionally biased region" description="Basic and acidic residues" evidence="1">
    <location>
        <begin position="16"/>
        <end position="25"/>
    </location>
</feature>
<reference evidence="2 3" key="1">
    <citation type="submission" date="2019-02" db="EMBL/GenBank/DDBJ databases">
        <title>Deep-cultivation of Planctomycetes and their phenomic and genomic characterization uncovers novel biology.</title>
        <authorList>
            <person name="Wiegand S."/>
            <person name="Jogler M."/>
            <person name="Boedeker C."/>
            <person name="Pinto D."/>
            <person name="Vollmers J."/>
            <person name="Rivas-Marin E."/>
            <person name="Kohn T."/>
            <person name="Peeters S.H."/>
            <person name="Heuer A."/>
            <person name="Rast P."/>
            <person name="Oberbeckmann S."/>
            <person name="Bunk B."/>
            <person name="Jeske O."/>
            <person name="Meyerdierks A."/>
            <person name="Storesund J.E."/>
            <person name="Kallscheuer N."/>
            <person name="Luecker S."/>
            <person name="Lage O.M."/>
            <person name="Pohl T."/>
            <person name="Merkel B.J."/>
            <person name="Hornburger P."/>
            <person name="Mueller R.-W."/>
            <person name="Bruemmer F."/>
            <person name="Labrenz M."/>
            <person name="Spormann A.M."/>
            <person name="Op den Camp H."/>
            <person name="Overmann J."/>
            <person name="Amann R."/>
            <person name="Jetten M.S.M."/>
            <person name="Mascher T."/>
            <person name="Medema M.H."/>
            <person name="Devos D.P."/>
            <person name="Kaster A.-K."/>
            <person name="Ovreas L."/>
            <person name="Rohde M."/>
            <person name="Galperin M.Y."/>
            <person name="Jogler C."/>
        </authorList>
    </citation>
    <scope>NUCLEOTIDE SEQUENCE [LARGE SCALE GENOMIC DNA]</scope>
    <source>
        <strain evidence="2 3">K22_7</strain>
    </source>
</reference>
<gene>
    <name evidence="2" type="ORF">K227x_17530</name>
</gene>
<name>A0A517N8B3_9BACT</name>